<dbReference type="PROSITE" id="PS50297">
    <property type="entry name" value="ANK_REP_REGION"/>
    <property type="match status" value="1"/>
</dbReference>
<dbReference type="PROSITE" id="PS50017">
    <property type="entry name" value="DEATH_DOMAIN"/>
    <property type="match status" value="1"/>
</dbReference>
<organism evidence="3">
    <name type="scientific">Amphimedon queenslandica</name>
    <name type="common">Sponge</name>
    <dbReference type="NCBI Taxonomy" id="400682"/>
    <lineage>
        <taxon>Eukaryota</taxon>
        <taxon>Metazoa</taxon>
        <taxon>Porifera</taxon>
        <taxon>Demospongiae</taxon>
        <taxon>Heteroscleromorpha</taxon>
        <taxon>Haplosclerida</taxon>
        <taxon>Niphatidae</taxon>
        <taxon>Amphimedon</taxon>
    </lineage>
</organism>
<sequence length="761" mass="85898">MRYLIDEGHCDSMTVDGDRRTPLHIATYWGSPTVVEYLLSTGKCDPLAKDNYGDTPFKLAKKRGHTNTLSVMKKFSGIKSSHPIDSYVNVLLVGNPGAGKSTLSHVINETAASFTLLGSFRNVGGVVPRTAGIIPYKLKHRTLGNIILHDFAGHSEYYSSHSAVIENLLQGSGGVFLIVVNILEKEAVKQLHQWLTVVRNEAQKALNECHVIVIVSHVDEISDSVERRRKEEIQKIIVRKRCDSIFLDCRKLGGSGVESFFKKLSSACESIRSTSGKNLSLYCHMMYGLLEERKENILTLSDVMSAGEDNDDYFIPDKREVLDVLHSLHSTGLICFLKSKDKVWVVVNKGILLTEVDGILFAPETFEEHVDIASNTGVVSVSGLIRLFPKYDPDMLIRFLKNMELCEEINPSFLRMTNLHQLAVEKEEEGGTEKKAERLLHFPCLLSTDRPDEMTSQVYQFGWCLQCTSKHHFFPPRYFHVLSLHLAYKLALPQEDEKLKRRCTFWKNGLHWFNGHGVESLVEIVDESQCVLVMMSCEKGYSDNMVSLRRDVIGKVMSVYKESCPSLKVKELVIDLKELDYPVNTPRERTVYSVKDAISAIVKREEFLVSATGTRRTGLKEILADESLSDISNLSLLGGRDIKEVIEITEEFKTPSLTPIKLDIKDLDIVIEELTILNHLPCHIWHELGLHLGLYQSTLEDINKDNGDSKKCFRECMSAWLRGEDKVREKGGPSWSSLATALDKEGKHDIATNIRDKHCEV</sequence>
<accession>A0A1X7VBS4</accession>
<dbReference type="InterPro" id="IPR011029">
    <property type="entry name" value="DEATH-like_dom_sf"/>
</dbReference>
<dbReference type="Pfam" id="PF13857">
    <property type="entry name" value="Ank_5"/>
    <property type="match status" value="1"/>
</dbReference>
<feature type="repeat" description="ANK" evidence="1">
    <location>
        <begin position="18"/>
        <end position="42"/>
    </location>
</feature>
<dbReference type="SUPFAM" id="SSF48403">
    <property type="entry name" value="Ankyrin repeat"/>
    <property type="match status" value="1"/>
</dbReference>
<dbReference type="InterPro" id="IPR002110">
    <property type="entry name" value="Ankyrin_rpt"/>
</dbReference>
<feature type="domain" description="Death" evidence="2">
    <location>
        <begin position="685"/>
        <end position="758"/>
    </location>
</feature>
<dbReference type="InterPro" id="IPR000488">
    <property type="entry name" value="Death_dom"/>
</dbReference>
<keyword evidence="1" id="KW-0040">ANK repeat</keyword>
<evidence type="ECO:0000259" key="2">
    <source>
        <dbReference type="PROSITE" id="PS50017"/>
    </source>
</evidence>
<dbReference type="CDD" id="cd00882">
    <property type="entry name" value="Ras_like_GTPase"/>
    <property type="match status" value="1"/>
</dbReference>
<dbReference type="Gene3D" id="3.40.50.300">
    <property type="entry name" value="P-loop containing nucleotide triphosphate hydrolases"/>
    <property type="match status" value="1"/>
</dbReference>
<reference evidence="3" key="1">
    <citation type="submission" date="2017-05" db="UniProtKB">
        <authorList>
            <consortium name="EnsemblMetazoa"/>
        </authorList>
    </citation>
    <scope>IDENTIFICATION</scope>
</reference>
<dbReference type="SUPFAM" id="SSF47986">
    <property type="entry name" value="DEATH domain"/>
    <property type="match status" value="1"/>
</dbReference>
<proteinExistence type="predicted"/>
<dbReference type="PANTHER" id="PTHR47679">
    <property type="entry name" value="PROTEIN TORNADO 1"/>
    <property type="match status" value="1"/>
</dbReference>
<evidence type="ECO:0000313" key="3">
    <source>
        <dbReference type="EnsemblMetazoa" id="Aqu2.1.37194_001"/>
    </source>
</evidence>
<evidence type="ECO:0000256" key="1">
    <source>
        <dbReference type="PROSITE-ProRule" id="PRU00023"/>
    </source>
</evidence>
<dbReference type="EnsemblMetazoa" id="Aqu2.1.37194_001">
    <property type="protein sequence ID" value="Aqu2.1.37194_001"/>
    <property type="gene ID" value="Aqu2.1.37194"/>
</dbReference>
<dbReference type="PROSITE" id="PS50088">
    <property type="entry name" value="ANK_REPEAT"/>
    <property type="match status" value="1"/>
</dbReference>
<dbReference type="InterPro" id="IPR027417">
    <property type="entry name" value="P-loop_NTPase"/>
</dbReference>
<dbReference type="eggNOG" id="KOG1082">
    <property type="taxonomic scope" value="Eukaryota"/>
</dbReference>
<dbReference type="Gene3D" id="1.10.533.10">
    <property type="entry name" value="Death Domain, Fas"/>
    <property type="match status" value="1"/>
</dbReference>
<dbReference type="OrthoDB" id="7464126at2759"/>
<dbReference type="SUPFAM" id="SSF52540">
    <property type="entry name" value="P-loop containing nucleoside triphosphate hydrolases"/>
    <property type="match status" value="1"/>
</dbReference>
<name>A0A1X7VBS4_AMPQE</name>
<dbReference type="InParanoid" id="A0A1X7VBS4"/>
<dbReference type="Gene3D" id="1.25.40.20">
    <property type="entry name" value="Ankyrin repeat-containing domain"/>
    <property type="match status" value="1"/>
</dbReference>
<dbReference type="PANTHER" id="PTHR47679:SF2">
    <property type="entry name" value="C-TERMINAL OF ROC (COR) DOMAIN-CONTAINING PROTEIN"/>
    <property type="match status" value="1"/>
</dbReference>
<dbReference type="AlphaFoldDB" id="A0A1X7VBS4"/>
<dbReference type="GO" id="GO:0007165">
    <property type="term" value="P:signal transduction"/>
    <property type="evidence" value="ECO:0007669"/>
    <property type="project" value="InterPro"/>
</dbReference>
<dbReference type="SMART" id="SM00248">
    <property type="entry name" value="ANK"/>
    <property type="match status" value="2"/>
</dbReference>
<protein>
    <recommendedName>
        <fullName evidence="2">Death domain-containing protein</fullName>
    </recommendedName>
</protein>
<dbReference type="InterPro" id="IPR036770">
    <property type="entry name" value="Ankyrin_rpt-contain_sf"/>
</dbReference>